<organism evidence="1 2">
    <name type="scientific">Toxocara canis</name>
    <name type="common">Canine roundworm</name>
    <dbReference type="NCBI Taxonomy" id="6265"/>
    <lineage>
        <taxon>Eukaryota</taxon>
        <taxon>Metazoa</taxon>
        <taxon>Ecdysozoa</taxon>
        <taxon>Nematoda</taxon>
        <taxon>Chromadorea</taxon>
        <taxon>Rhabditida</taxon>
        <taxon>Spirurina</taxon>
        <taxon>Ascaridomorpha</taxon>
        <taxon>Ascaridoidea</taxon>
        <taxon>Toxocaridae</taxon>
        <taxon>Toxocara</taxon>
    </lineage>
</organism>
<comment type="caution">
    <text evidence="1">The sequence shown here is derived from an EMBL/GenBank/DDBJ whole genome shotgun (WGS) entry which is preliminary data.</text>
</comment>
<dbReference type="InterPro" id="IPR053758">
    <property type="entry name" value="CPA_Inhibitor_I44"/>
</dbReference>
<dbReference type="GO" id="GO:0008191">
    <property type="term" value="F:metalloendopeptidase inhibitor activity"/>
    <property type="evidence" value="ECO:0007669"/>
    <property type="project" value="InterPro"/>
</dbReference>
<dbReference type="Gene3D" id="3.30.40.170">
    <property type="match status" value="1"/>
</dbReference>
<proteinExistence type="predicted"/>
<dbReference type="EMBL" id="JPKZ01002528">
    <property type="protein sequence ID" value="KHN76360.1"/>
    <property type="molecule type" value="Genomic_DNA"/>
</dbReference>
<dbReference type="AlphaFoldDB" id="A0A0B2V5V1"/>
<dbReference type="Pfam" id="PF15270">
    <property type="entry name" value="ACI44"/>
    <property type="match status" value="1"/>
</dbReference>
<reference evidence="1 2" key="1">
    <citation type="submission" date="2014-11" db="EMBL/GenBank/DDBJ databases">
        <title>Genetic blueprint of the zoonotic pathogen Toxocara canis.</title>
        <authorList>
            <person name="Zhu X.-Q."/>
            <person name="Korhonen P.K."/>
            <person name="Cai H."/>
            <person name="Young N.D."/>
            <person name="Nejsum P."/>
            <person name="von Samson-Himmelstjerna G."/>
            <person name="Boag P.R."/>
            <person name="Tan P."/>
            <person name="Li Q."/>
            <person name="Min J."/>
            <person name="Yang Y."/>
            <person name="Wang X."/>
            <person name="Fang X."/>
            <person name="Hall R.S."/>
            <person name="Hofmann A."/>
            <person name="Sternberg P.W."/>
            <person name="Jex A.R."/>
            <person name="Gasser R.B."/>
        </authorList>
    </citation>
    <scope>NUCLEOTIDE SEQUENCE [LARGE SCALE GENOMIC DNA]</scope>
    <source>
        <strain evidence="1">PN_DK_2014</strain>
    </source>
</reference>
<dbReference type="Proteomes" id="UP000031036">
    <property type="component" value="Unassembled WGS sequence"/>
</dbReference>
<accession>A0A0B2V5V1</accession>
<name>A0A0B2V5V1_TOXCA</name>
<evidence type="ECO:0000313" key="2">
    <source>
        <dbReference type="Proteomes" id="UP000031036"/>
    </source>
</evidence>
<evidence type="ECO:0000313" key="1">
    <source>
        <dbReference type="EMBL" id="KHN76360.1"/>
    </source>
</evidence>
<gene>
    <name evidence="1" type="ORF">Tcan_09954</name>
</gene>
<protein>
    <submittedName>
        <fullName evidence="1">Uncharacterized protein</fullName>
    </submittedName>
</protein>
<dbReference type="InterPro" id="IPR032767">
    <property type="entry name" value="ACI44"/>
</dbReference>
<keyword evidence="2" id="KW-1185">Reference proteome</keyword>
<sequence>MFEDSNEPFNGNISDGRKIMTEISILVVGSRAQHKIVELLLMADYSQFSLITETETLNNFTVPCYTNEDCKVAQYEKICSKGCCMDLIL</sequence>